<dbReference type="EMBL" id="CM044702">
    <property type="protein sequence ID" value="KAI5678666.1"/>
    <property type="molecule type" value="Genomic_DNA"/>
</dbReference>
<organism evidence="1 2">
    <name type="scientific">Catharanthus roseus</name>
    <name type="common">Madagascar periwinkle</name>
    <name type="synonym">Vinca rosea</name>
    <dbReference type="NCBI Taxonomy" id="4058"/>
    <lineage>
        <taxon>Eukaryota</taxon>
        <taxon>Viridiplantae</taxon>
        <taxon>Streptophyta</taxon>
        <taxon>Embryophyta</taxon>
        <taxon>Tracheophyta</taxon>
        <taxon>Spermatophyta</taxon>
        <taxon>Magnoliopsida</taxon>
        <taxon>eudicotyledons</taxon>
        <taxon>Gunneridae</taxon>
        <taxon>Pentapetalae</taxon>
        <taxon>asterids</taxon>
        <taxon>lamiids</taxon>
        <taxon>Gentianales</taxon>
        <taxon>Apocynaceae</taxon>
        <taxon>Rauvolfioideae</taxon>
        <taxon>Vinceae</taxon>
        <taxon>Catharanthinae</taxon>
        <taxon>Catharanthus</taxon>
    </lineage>
</organism>
<protein>
    <submittedName>
        <fullName evidence="1">Uncharacterized protein</fullName>
    </submittedName>
</protein>
<evidence type="ECO:0000313" key="1">
    <source>
        <dbReference type="EMBL" id="KAI5678666.1"/>
    </source>
</evidence>
<sequence length="250" mass="27414">MLGSITLDLNPVDRGRSTVGGLGPGRGVRGIIGGIRALCSTLAPLPPTSFATRTEIVDQMTNQRTVTLNTSFRPHKRSGQGRWKPQYLKKPQNSNQMGNGNRQNPMIRNPRPSCTYCGREGHTAETCYKKTRTCFLYGKTGHFAKQCPTTQPTTSETSRGSPVRGPLPNDMLGSVTLDLDPVDRGGSTVGRLGPRRWIRRGPPARVAQGGLLSTPGLVDIDYGMPEFIRRPRFMFRTLSVEPIMVNACFS</sequence>
<dbReference type="Proteomes" id="UP001060085">
    <property type="component" value="Linkage Group LG02"/>
</dbReference>
<reference evidence="2" key="1">
    <citation type="journal article" date="2023" name="Nat. Plants">
        <title>Single-cell RNA sequencing provides a high-resolution roadmap for understanding the multicellular compartmentation of specialized metabolism.</title>
        <authorList>
            <person name="Sun S."/>
            <person name="Shen X."/>
            <person name="Li Y."/>
            <person name="Li Y."/>
            <person name="Wang S."/>
            <person name="Li R."/>
            <person name="Zhang H."/>
            <person name="Shen G."/>
            <person name="Guo B."/>
            <person name="Wei J."/>
            <person name="Xu J."/>
            <person name="St-Pierre B."/>
            <person name="Chen S."/>
            <person name="Sun C."/>
        </authorList>
    </citation>
    <scope>NUCLEOTIDE SEQUENCE [LARGE SCALE GENOMIC DNA]</scope>
</reference>
<comment type="caution">
    <text evidence="1">The sequence shown here is derived from an EMBL/GenBank/DDBJ whole genome shotgun (WGS) entry which is preliminary data.</text>
</comment>
<evidence type="ECO:0000313" key="2">
    <source>
        <dbReference type="Proteomes" id="UP001060085"/>
    </source>
</evidence>
<accession>A0ACC0C196</accession>
<keyword evidence="2" id="KW-1185">Reference proteome</keyword>
<proteinExistence type="predicted"/>
<gene>
    <name evidence="1" type="ORF">M9H77_09616</name>
</gene>
<name>A0ACC0C196_CATRO</name>